<dbReference type="Proteomes" id="UP000681594">
    <property type="component" value="Unassembled WGS sequence"/>
</dbReference>
<feature type="domain" description="Resolvase/invertase-type recombinase catalytic" evidence="5">
    <location>
        <begin position="2"/>
        <end position="149"/>
    </location>
</feature>
<keyword evidence="2" id="KW-0238">DNA-binding</keyword>
<keyword evidence="1" id="KW-0229">DNA integration</keyword>
<dbReference type="EMBL" id="JAGIZB010000059">
    <property type="protein sequence ID" value="MBP0447792.1"/>
    <property type="molecule type" value="Genomic_DNA"/>
</dbReference>
<sequence length="153" mass="17517">MRTALYARVSTQRQAQAQTVEQQIERLTGHARQQGGDILPDQVFRDDGYSGASLRRPGLDRLRDRAAARSLDLVLITAPDRLARNYVHQVLLLEELQGHGCEVQFLDRPMSQDPHDQLLLQIRSAVAEYERTLITERMRRGRQRKLEAGVMLC</sequence>
<name>A0ABS4AL92_9PROT</name>
<dbReference type="PROSITE" id="PS51736">
    <property type="entry name" value="RECOMBINASES_3"/>
    <property type="match status" value="1"/>
</dbReference>
<organism evidence="6 7">
    <name type="scientific">Pararoseomonas baculiformis</name>
    <dbReference type="NCBI Taxonomy" id="2820812"/>
    <lineage>
        <taxon>Bacteria</taxon>
        <taxon>Pseudomonadati</taxon>
        <taxon>Pseudomonadota</taxon>
        <taxon>Alphaproteobacteria</taxon>
        <taxon>Acetobacterales</taxon>
        <taxon>Acetobacteraceae</taxon>
        <taxon>Pararoseomonas</taxon>
    </lineage>
</organism>
<evidence type="ECO:0000256" key="4">
    <source>
        <dbReference type="PROSITE-ProRule" id="PRU10137"/>
    </source>
</evidence>
<dbReference type="InterPro" id="IPR050639">
    <property type="entry name" value="SSR_resolvase"/>
</dbReference>
<reference evidence="6 7" key="1">
    <citation type="submission" date="2021-03" db="EMBL/GenBank/DDBJ databases">
        <authorList>
            <person name="So Y."/>
        </authorList>
    </citation>
    <scope>NUCLEOTIDE SEQUENCE [LARGE SCALE GENOMIC DNA]</scope>
    <source>
        <strain evidence="6 7">SSH11</strain>
    </source>
</reference>
<keyword evidence="7" id="KW-1185">Reference proteome</keyword>
<feature type="active site" description="O-(5'-phospho-DNA)-serine intermediate" evidence="4">
    <location>
        <position position="10"/>
    </location>
</feature>
<evidence type="ECO:0000259" key="5">
    <source>
        <dbReference type="PROSITE" id="PS51736"/>
    </source>
</evidence>
<evidence type="ECO:0000313" key="6">
    <source>
        <dbReference type="EMBL" id="MBP0447792.1"/>
    </source>
</evidence>
<dbReference type="InterPro" id="IPR036162">
    <property type="entry name" value="Resolvase-like_N_sf"/>
</dbReference>
<dbReference type="Gene3D" id="3.40.50.1390">
    <property type="entry name" value="Resolvase, N-terminal catalytic domain"/>
    <property type="match status" value="1"/>
</dbReference>
<evidence type="ECO:0000313" key="7">
    <source>
        <dbReference type="Proteomes" id="UP000681594"/>
    </source>
</evidence>
<dbReference type="InterPro" id="IPR006118">
    <property type="entry name" value="Recombinase_CS"/>
</dbReference>
<dbReference type="InterPro" id="IPR006119">
    <property type="entry name" value="Resolv_N"/>
</dbReference>
<dbReference type="RefSeq" id="WP_209382056.1">
    <property type="nucleotide sequence ID" value="NZ_JAGIZB010000059.1"/>
</dbReference>
<dbReference type="CDD" id="cd00338">
    <property type="entry name" value="Ser_Recombinase"/>
    <property type="match status" value="1"/>
</dbReference>
<evidence type="ECO:0000256" key="2">
    <source>
        <dbReference type="ARBA" id="ARBA00023125"/>
    </source>
</evidence>
<accession>A0ABS4AL92</accession>
<dbReference type="SUPFAM" id="SSF53041">
    <property type="entry name" value="Resolvase-like"/>
    <property type="match status" value="1"/>
</dbReference>
<evidence type="ECO:0000256" key="3">
    <source>
        <dbReference type="ARBA" id="ARBA00023172"/>
    </source>
</evidence>
<dbReference type="Pfam" id="PF00239">
    <property type="entry name" value="Resolvase"/>
    <property type="match status" value="1"/>
</dbReference>
<keyword evidence="3" id="KW-0233">DNA recombination</keyword>
<comment type="caution">
    <text evidence="6">The sequence shown here is derived from an EMBL/GenBank/DDBJ whole genome shotgun (WGS) entry which is preliminary data.</text>
</comment>
<dbReference type="PANTHER" id="PTHR30461:SF23">
    <property type="entry name" value="DNA RECOMBINASE-RELATED"/>
    <property type="match status" value="1"/>
</dbReference>
<dbReference type="PANTHER" id="PTHR30461">
    <property type="entry name" value="DNA-INVERTASE FROM LAMBDOID PROPHAGE"/>
    <property type="match status" value="1"/>
</dbReference>
<protein>
    <submittedName>
        <fullName evidence="6">Recombinase family protein</fullName>
    </submittedName>
</protein>
<evidence type="ECO:0000256" key="1">
    <source>
        <dbReference type="ARBA" id="ARBA00022908"/>
    </source>
</evidence>
<dbReference type="PROSITE" id="PS00397">
    <property type="entry name" value="RECOMBINASES_1"/>
    <property type="match status" value="1"/>
</dbReference>
<gene>
    <name evidence="6" type="ORF">J8J14_23900</name>
</gene>
<dbReference type="SMART" id="SM00857">
    <property type="entry name" value="Resolvase"/>
    <property type="match status" value="1"/>
</dbReference>
<proteinExistence type="predicted"/>